<reference evidence="4 5" key="1">
    <citation type="submission" date="2015-08" db="EMBL/GenBank/DDBJ databases">
        <title>Next Generation Sequencing and Analysis of the Genome of Puccinia sorghi L Schw, the Causal Agent of Maize Common Rust.</title>
        <authorList>
            <person name="Rochi L."/>
            <person name="Burguener G."/>
            <person name="Darino M."/>
            <person name="Turjanski A."/>
            <person name="Kreff E."/>
            <person name="Dieguez M.J."/>
            <person name="Sacco F."/>
        </authorList>
    </citation>
    <scope>NUCLEOTIDE SEQUENCE [LARGE SCALE GENOMIC DNA]</scope>
    <source>
        <strain evidence="4 5">RO10H11247</strain>
    </source>
</reference>
<evidence type="ECO:0000256" key="2">
    <source>
        <dbReference type="PROSITE-ProRule" id="PRU00047"/>
    </source>
</evidence>
<dbReference type="Proteomes" id="UP000037035">
    <property type="component" value="Unassembled WGS sequence"/>
</dbReference>
<gene>
    <name evidence="4" type="ORF">VP01_4942g3</name>
</gene>
<evidence type="ECO:0000256" key="1">
    <source>
        <dbReference type="ARBA" id="ARBA00022664"/>
    </source>
</evidence>
<keyword evidence="1" id="KW-0507">mRNA processing</keyword>
<feature type="domain" description="CCHC-type" evidence="3">
    <location>
        <begin position="79"/>
        <end position="93"/>
    </location>
</feature>
<keyword evidence="2" id="KW-0862">Zinc</keyword>
<dbReference type="OrthoDB" id="2507422at2759"/>
<dbReference type="SUPFAM" id="SSF57756">
    <property type="entry name" value="Retrovirus zinc finger-like domains"/>
    <property type="match status" value="1"/>
</dbReference>
<dbReference type="GO" id="GO:0008270">
    <property type="term" value="F:zinc ion binding"/>
    <property type="evidence" value="ECO:0007669"/>
    <property type="project" value="UniProtKB-KW"/>
</dbReference>
<keyword evidence="5" id="KW-1185">Reference proteome</keyword>
<dbReference type="GO" id="GO:0006397">
    <property type="term" value="P:mRNA processing"/>
    <property type="evidence" value="ECO:0007669"/>
    <property type="project" value="UniProtKB-KW"/>
</dbReference>
<organism evidence="4 5">
    <name type="scientific">Puccinia sorghi</name>
    <dbReference type="NCBI Taxonomy" id="27349"/>
    <lineage>
        <taxon>Eukaryota</taxon>
        <taxon>Fungi</taxon>
        <taxon>Dikarya</taxon>
        <taxon>Basidiomycota</taxon>
        <taxon>Pucciniomycotina</taxon>
        <taxon>Pucciniomycetes</taxon>
        <taxon>Pucciniales</taxon>
        <taxon>Pucciniaceae</taxon>
        <taxon>Puccinia</taxon>
    </lineage>
</organism>
<dbReference type="GO" id="GO:0003676">
    <property type="term" value="F:nucleic acid binding"/>
    <property type="evidence" value="ECO:0007669"/>
    <property type="project" value="InterPro"/>
</dbReference>
<proteinExistence type="predicted"/>
<comment type="caution">
    <text evidence="4">The sequence shown here is derived from an EMBL/GenBank/DDBJ whole genome shotgun (WGS) entry which is preliminary data.</text>
</comment>
<keyword evidence="2" id="KW-0479">Metal-binding</keyword>
<evidence type="ECO:0000259" key="3">
    <source>
        <dbReference type="PROSITE" id="PS50158"/>
    </source>
</evidence>
<evidence type="ECO:0000313" key="4">
    <source>
        <dbReference type="EMBL" id="KNZ49554.1"/>
    </source>
</evidence>
<sequence>MLMDGEVKYAVESTMSKPEADLSEFINILEDICDKTRIGCRLFQTRNQIVTKGKVTLVSNPKVTGGDKEKQKMSNSSIKCYTCGETGHTSGRCGKNVNAIKQGSDNKDLDVGSDLEDDRPIIGDDLAGEFAIDDKRGRNTLVKMLCCKKECLALLDSGAVRSLVGKAYLEQLFPQWIEFVSPVSLGTFHNASGALIPLGLVKVKLHMAERDLPLEQQCLTLMSQLIL</sequence>
<evidence type="ECO:0000313" key="5">
    <source>
        <dbReference type="Proteomes" id="UP000037035"/>
    </source>
</evidence>
<dbReference type="EMBL" id="LAVV01010101">
    <property type="protein sequence ID" value="KNZ49554.1"/>
    <property type="molecule type" value="Genomic_DNA"/>
</dbReference>
<name>A0A0L6ULZ3_9BASI</name>
<keyword evidence="2" id="KW-0863">Zinc-finger</keyword>
<dbReference type="VEuPathDB" id="FungiDB:VP01_4942g3"/>
<dbReference type="AlphaFoldDB" id="A0A0L6ULZ3"/>
<dbReference type="PROSITE" id="PS50158">
    <property type="entry name" value="ZF_CCHC"/>
    <property type="match status" value="1"/>
</dbReference>
<dbReference type="InterPro" id="IPR036875">
    <property type="entry name" value="Znf_CCHC_sf"/>
</dbReference>
<protein>
    <recommendedName>
        <fullName evidence="3">CCHC-type domain-containing protein</fullName>
    </recommendedName>
</protein>
<accession>A0A0L6ULZ3</accession>
<dbReference type="Gene3D" id="4.10.60.10">
    <property type="entry name" value="Zinc finger, CCHC-type"/>
    <property type="match status" value="1"/>
</dbReference>
<dbReference type="InterPro" id="IPR001878">
    <property type="entry name" value="Znf_CCHC"/>
</dbReference>